<evidence type="ECO:0000313" key="3">
    <source>
        <dbReference type="Proteomes" id="UP000533639"/>
    </source>
</evidence>
<feature type="transmembrane region" description="Helical" evidence="1">
    <location>
        <begin position="52"/>
        <end position="76"/>
    </location>
</feature>
<feature type="transmembrane region" description="Helical" evidence="1">
    <location>
        <begin position="156"/>
        <end position="173"/>
    </location>
</feature>
<feature type="transmembrane region" description="Helical" evidence="1">
    <location>
        <begin position="110"/>
        <end position="133"/>
    </location>
</feature>
<feature type="transmembrane region" description="Helical" evidence="1">
    <location>
        <begin position="16"/>
        <end position="40"/>
    </location>
</feature>
<keyword evidence="1" id="KW-0812">Transmembrane</keyword>
<dbReference type="AlphaFoldDB" id="A0A9N8P100"/>
<name>A0A9N8P100_9FLAO</name>
<accession>A0A9N8P100</accession>
<dbReference type="EMBL" id="CAIJDE010000034">
    <property type="protein sequence ID" value="CAC9973562.1"/>
    <property type="molecule type" value="Genomic_DNA"/>
</dbReference>
<sequence>MIQDIFKKFKIELACLFFIAFSFVFKISLATPAILLLLLLNVSKVKNQNNNLTVKLLSLLFGSIYVLYILSFLFNYDSSTKLIVRSLGFIFIPGMFLVKKFSFEEIKFFIFSFLLLQLIHLLYVDFIVLQYQFFSDSKSFENFTALVENKFILERPYFSLNCLLSIFCIKFLLDNTTIKKVILYLFIGLIIFTLFIIAARLAMGVSVLLCFFIFLKQRKTVYFVGLVGVLFVMVFTNQYIIQRLTVEKGEPRIVIWKCAKGIVDEKTFNYFTGTFSSEQVDAKLIDCYNSKEVLSGPYWWIGKKNFKYNTHNQYIWYFVTYGFLGLTLFLGIFGVQFWNFIKNKNGYSFFFIFIFSSQSLFENLLSRQLGIYLFLWFCYLFVIRTENTIQDA</sequence>
<dbReference type="PANTHER" id="PTHR37422:SF13">
    <property type="entry name" value="LIPOPOLYSACCHARIDE BIOSYNTHESIS PROTEIN PA4999-RELATED"/>
    <property type="match status" value="1"/>
</dbReference>
<dbReference type="Proteomes" id="UP000533639">
    <property type="component" value="Unassembled WGS sequence"/>
</dbReference>
<feature type="transmembrane region" description="Helical" evidence="1">
    <location>
        <begin position="314"/>
        <end position="341"/>
    </location>
</feature>
<evidence type="ECO:0008006" key="4">
    <source>
        <dbReference type="Google" id="ProtNLM"/>
    </source>
</evidence>
<proteinExistence type="predicted"/>
<keyword evidence="1" id="KW-0472">Membrane</keyword>
<comment type="caution">
    <text evidence="2">The sequence shown here is derived from an EMBL/GenBank/DDBJ whole genome shotgun (WGS) entry which is preliminary data.</text>
</comment>
<organism evidence="2 3">
    <name type="scientific">Flavobacterium panici</name>
    <dbReference type="NCBI Taxonomy" id="2654843"/>
    <lineage>
        <taxon>Bacteria</taxon>
        <taxon>Pseudomonadati</taxon>
        <taxon>Bacteroidota</taxon>
        <taxon>Flavobacteriia</taxon>
        <taxon>Flavobacteriales</taxon>
        <taxon>Flavobacteriaceae</taxon>
        <taxon>Flavobacterium</taxon>
    </lineage>
</organism>
<dbReference type="InterPro" id="IPR051533">
    <property type="entry name" value="WaaL-like"/>
</dbReference>
<feature type="transmembrane region" description="Helical" evidence="1">
    <location>
        <begin position="182"/>
        <end position="215"/>
    </location>
</feature>
<reference evidence="2 3" key="1">
    <citation type="submission" date="2020-06" db="EMBL/GenBank/DDBJ databases">
        <authorList>
            <person name="Criscuolo A."/>
        </authorList>
    </citation>
    <scope>NUCLEOTIDE SEQUENCE [LARGE SCALE GENOMIC DNA]</scope>
    <source>
        <strain evidence="2">PXU-55</strain>
    </source>
</reference>
<keyword evidence="1" id="KW-1133">Transmembrane helix</keyword>
<keyword evidence="3" id="KW-1185">Reference proteome</keyword>
<gene>
    <name evidence="2" type="ORF">FLAPXU55_01247</name>
</gene>
<evidence type="ECO:0000313" key="2">
    <source>
        <dbReference type="EMBL" id="CAC9973562.1"/>
    </source>
</evidence>
<feature type="transmembrane region" description="Helical" evidence="1">
    <location>
        <begin position="221"/>
        <end position="241"/>
    </location>
</feature>
<protein>
    <recommendedName>
        <fullName evidence="4">O-antigen ligase</fullName>
    </recommendedName>
</protein>
<dbReference type="PANTHER" id="PTHR37422">
    <property type="entry name" value="TEICHURONIC ACID BIOSYNTHESIS PROTEIN TUAE"/>
    <property type="match status" value="1"/>
</dbReference>
<evidence type="ECO:0000256" key="1">
    <source>
        <dbReference type="SAM" id="Phobius"/>
    </source>
</evidence>